<comment type="catalytic activity">
    <reaction evidence="8">
        <text>L-seryl-[protein] + ATP = O-phospho-L-seryl-[protein] + ADP + H(+)</text>
        <dbReference type="Rhea" id="RHEA:17989"/>
        <dbReference type="Rhea" id="RHEA-COMP:9863"/>
        <dbReference type="Rhea" id="RHEA-COMP:11604"/>
        <dbReference type="ChEBI" id="CHEBI:15378"/>
        <dbReference type="ChEBI" id="CHEBI:29999"/>
        <dbReference type="ChEBI" id="CHEBI:30616"/>
        <dbReference type="ChEBI" id="CHEBI:83421"/>
        <dbReference type="ChEBI" id="CHEBI:456216"/>
        <dbReference type="EC" id="2.7.11.1"/>
    </reaction>
</comment>
<dbReference type="InterPro" id="IPR051131">
    <property type="entry name" value="NEK_Ser/Thr_kinase_NIMA"/>
</dbReference>
<dbReference type="CDD" id="cd08530">
    <property type="entry name" value="STKc_CNK2-like"/>
    <property type="match status" value="1"/>
</dbReference>
<dbReference type="InterPro" id="IPR000719">
    <property type="entry name" value="Prot_kinase_dom"/>
</dbReference>
<dbReference type="EMBL" id="MU069609">
    <property type="protein sequence ID" value="KAF5837627.1"/>
    <property type="molecule type" value="Genomic_DNA"/>
</dbReference>
<accession>A0ABQ7GSN0</accession>
<evidence type="ECO:0000256" key="10">
    <source>
        <dbReference type="SAM" id="MobiDB-lite"/>
    </source>
</evidence>
<feature type="binding site" evidence="9">
    <location>
        <position position="51"/>
    </location>
    <ligand>
        <name>ATP</name>
        <dbReference type="ChEBI" id="CHEBI:30616"/>
    </ligand>
</feature>
<keyword evidence="6 9" id="KW-0067">ATP-binding</keyword>
<comment type="catalytic activity">
    <reaction evidence="7">
        <text>L-threonyl-[protein] + ATP = O-phospho-L-threonyl-[protein] + ADP + H(+)</text>
        <dbReference type="Rhea" id="RHEA:46608"/>
        <dbReference type="Rhea" id="RHEA-COMP:11060"/>
        <dbReference type="Rhea" id="RHEA-COMP:11605"/>
        <dbReference type="ChEBI" id="CHEBI:15378"/>
        <dbReference type="ChEBI" id="CHEBI:30013"/>
        <dbReference type="ChEBI" id="CHEBI:30616"/>
        <dbReference type="ChEBI" id="CHEBI:61977"/>
        <dbReference type="ChEBI" id="CHEBI:456216"/>
        <dbReference type="EC" id="2.7.11.1"/>
    </reaction>
</comment>
<dbReference type="Pfam" id="PF00069">
    <property type="entry name" value="Pkinase"/>
    <property type="match status" value="1"/>
</dbReference>
<keyword evidence="13" id="KW-1185">Reference proteome</keyword>
<reference evidence="12" key="1">
    <citation type="submission" date="2017-08" db="EMBL/GenBank/DDBJ databases">
        <authorList>
            <person name="Polle J.E."/>
            <person name="Barry K."/>
            <person name="Cushman J."/>
            <person name="Schmutz J."/>
            <person name="Tran D."/>
            <person name="Hathwaick L.T."/>
            <person name="Yim W.C."/>
            <person name="Jenkins J."/>
            <person name="Mckie-Krisberg Z.M."/>
            <person name="Prochnik S."/>
            <person name="Lindquist E."/>
            <person name="Dockter R.B."/>
            <person name="Adam C."/>
            <person name="Molina H."/>
            <person name="Bunkerborg J."/>
            <person name="Jin E."/>
            <person name="Buchheim M."/>
            <person name="Magnuson J."/>
        </authorList>
    </citation>
    <scope>NUCLEOTIDE SEQUENCE</scope>
    <source>
        <strain evidence="12">CCAP 19/18</strain>
    </source>
</reference>
<dbReference type="Gene3D" id="1.10.510.10">
    <property type="entry name" value="Transferase(Phosphotransferase) domain 1"/>
    <property type="match status" value="1"/>
</dbReference>
<keyword evidence="2" id="KW-0723">Serine/threonine-protein kinase</keyword>
<evidence type="ECO:0000313" key="12">
    <source>
        <dbReference type="EMBL" id="KAF5837627.1"/>
    </source>
</evidence>
<gene>
    <name evidence="12" type="ORF">DUNSADRAFT_4130</name>
</gene>
<evidence type="ECO:0000313" key="13">
    <source>
        <dbReference type="Proteomes" id="UP000815325"/>
    </source>
</evidence>
<evidence type="ECO:0000256" key="8">
    <source>
        <dbReference type="ARBA" id="ARBA00048679"/>
    </source>
</evidence>
<evidence type="ECO:0000256" key="2">
    <source>
        <dbReference type="ARBA" id="ARBA00022527"/>
    </source>
</evidence>
<dbReference type="PROSITE" id="PS50011">
    <property type="entry name" value="PROTEIN_KINASE_DOM"/>
    <property type="match status" value="1"/>
</dbReference>
<dbReference type="EC" id="2.7.11.1" evidence="1"/>
<dbReference type="Gene3D" id="3.30.200.20">
    <property type="entry name" value="Phosphorylase Kinase, domain 1"/>
    <property type="match status" value="1"/>
</dbReference>
<evidence type="ECO:0000256" key="9">
    <source>
        <dbReference type="PROSITE-ProRule" id="PRU10141"/>
    </source>
</evidence>
<dbReference type="InterPro" id="IPR008271">
    <property type="entry name" value="Ser/Thr_kinase_AS"/>
</dbReference>
<dbReference type="InterPro" id="IPR011009">
    <property type="entry name" value="Kinase-like_dom_sf"/>
</dbReference>
<feature type="domain" description="Protein kinase" evidence="11">
    <location>
        <begin position="22"/>
        <end position="277"/>
    </location>
</feature>
<keyword evidence="3" id="KW-0808">Transferase</keyword>
<evidence type="ECO:0000256" key="6">
    <source>
        <dbReference type="ARBA" id="ARBA00022840"/>
    </source>
</evidence>
<evidence type="ECO:0000256" key="5">
    <source>
        <dbReference type="ARBA" id="ARBA00022777"/>
    </source>
</evidence>
<comment type="caution">
    <text evidence="12">The sequence shown here is derived from an EMBL/GenBank/DDBJ whole genome shotgun (WGS) entry which is preliminary data.</text>
</comment>
<dbReference type="SMART" id="SM00220">
    <property type="entry name" value="S_TKc"/>
    <property type="match status" value="1"/>
</dbReference>
<sequence>MLHGRNYSHSRVQDQRELNSKFKVIKFLGKGSYGSVLQVQRLGDGQMYALKEMDVRSMSQAEREDSVNEIRLMASVAHPNVLAYNEAFLDGNKLCIIMEFAPDGDLAKVIKKHQVLHRPVPEDLAWKYFIQVAQGLAALHSLRILHRDIKPGNIMIMANDVAKIGDLGIAKLLKSTMAAKTQIGTPHYMPPEIWRNRPYGFQSDSWALGCLLYEMATLTVPFEARSMNELRYKVLRSTYPPITGGYSRDYIAMVTACLDPNPDRRPSMEMILNSPAVRSRMYLVPREGMQQPPRPASNAGSALLDTIKVPRGNFAAVKKSLPPPNYATDMLQNHGENFRGKPGNISTIQEGDESPDVMEVNHLPPVPSKPPPRPVPPIGGPASAANAARAAQRGVGVPPSANYYAPPVELPPRLRAANAPAPSKMQLPVMNGLGAAYNGQVESPYSDIRSDDVWKPVRAALHANPPRGPVSESHAAYGAFYNHPQVAARPRVYDAPSAAPTPSVAQTPLPRLNPNPYANRRADAVAGYGAPIKLAPIEGPRGGRAYVAQGMGNPAAGNARTPPIPGRPPPPWNYGAGMNARAAALAYARNLKGANGLAPGLGLHHAHQAVRSREGRDGPSRYPPSQWAPKPLQW</sequence>
<dbReference type="PANTHER" id="PTHR44899:SF6">
    <property type="entry name" value="SERINE_THREONINE PROTEIN KINASE"/>
    <property type="match status" value="1"/>
</dbReference>
<keyword evidence="4 9" id="KW-0547">Nucleotide-binding</keyword>
<dbReference type="Proteomes" id="UP000815325">
    <property type="component" value="Unassembled WGS sequence"/>
</dbReference>
<name>A0ABQ7GSN0_DUNSA</name>
<evidence type="ECO:0000256" key="3">
    <source>
        <dbReference type="ARBA" id="ARBA00022679"/>
    </source>
</evidence>
<evidence type="ECO:0000256" key="1">
    <source>
        <dbReference type="ARBA" id="ARBA00012513"/>
    </source>
</evidence>
<dbReference type="SUPFAM" id="SSF56112">
    <property type="entry name" value="Protein kinase-like (PK-like)"/>
    <property type="match status" value="1"/>
</dbReference>
<dbReference type="PROSITE" id="PS00107">
    <property type="entry name" value="PROTEIN_KINASE_ATP"/>
    <property type="match status" value="1"/>
</dbReference>
<dbReference type="PANTHER" id="PTHR44899">
    <property type="entry name" value="CAMK FAMILY PROTEIN KINASE"/>
    <property type="match status" value="1"/>
</dbReference>
<organism evidence="12 13">
    <name type="scientific">Dunaliella salina</name>
    <name type="common">Green alga</name>
    <name type="synonym">Protococcus salinus</name>
    <dbReference type="NCBI Taxonomy" id="3046"/>
    <lineage>
        <taxon>Eukaryota</taxon>
        <taxon>Viridiplantae</taxon>
        <taxon>Chlorophyta</taxon>
        <taxon>core chlorophytes</taxon>
        <taxon>Chlorophyceae</taxon>
        <taxon>CS clade</taxon>
        <taxon>Chlamydomonadales</taxon>
        <taxon>Dunaliellaceae</taxon>
        <taxon>Dunaliella</taxon>
    </lineage>
</organism>
<keyword evidence="5" id="KW-0418">Kinase</keyword>
<dbReference type="InterPro" id="IPR017441">
    <property type="entry name" value="Protein_kinase_ATP_BS"/>
</dbReference>
<protein>
    <recommendedName>
        <fullName evidence="1">non-specific serine/threonine protein kinase</fullName>
        <ecNumber evidence="1">2.7.11.1</ecNumber>
    </recommendedName>
</protein>
<evidence type="ECO:0000256" key="7">
    <source>
        <dbReference type="ARBA" id="ARBA00047899"/>
    </source>
</evidence>
<feature type="region of interest" description="Disordered" evidence="10">
    <location>
        <begin position="605"/>
        <end position="634"/>
    </location>
</feature>
<dbReference type="PROSITE" id="PS00108">
    <property type="entry name" value="PROTEIN_KINASE_ST"/>
    <property type="match status" value="1"/>
</dbReference>
<evidence type="ECO:0000256" key="4">
    <source>
        <dbReference type="ARBA" id="ARBA00022741"/>
    </source>
</evidence>
<evidence type="ECO:0000259" key="11">
    <source>
        <dbReference type="PROSITE" id="PS50011"/>
    </source>
</evidence>
<feature type="region of interest" description="Disordered" evidence="10">
    <location>
        <begin position="495"/>
        <end position="517"/>
    </location>
</feature>
<proteinExistence type="predicted"/>